<gene>
    <name evidence="1" type="ORF">GOQ30_10995</name>
</gene>
<evidence type="ECO:0000313" key="1">
    <source>
        <dbReference type="EMBL" id="MVO09686.1"/>
    </source>
</evidence>
<accession>A0A6I4ISI9</accession>
<proteinExistence type="predicted"/>
<comment type="caution">
    <text evidence="1">The sequence shown here is derived from an EMBL/GenBank/DDBJ whole genome shotgun (WGS) entry which is preliminary data.</text>
</comment>
<dbReference type="InterPro" id="IPR008969">
    <property type="entry name" value="CarboxyPept-like_regulatory"/>
</dbReference>
<organism evidence="1 2">
    <name type="scientific">Flavobacterium profundi</name>
    <dbReference type="NCBI Taxonomy" id="1774945"/>
    <lineage>
        <taxon>Bacteria</taxon>
        <taxon>Pseudomonadati</taxon>
        <taxon>Bacteroidota</taxon>
        <taxon>Flavobacteriia</taxon>
        <taxon>Flavobacteriales</taxon>
        <taxon>Flavobacteriaceae</taxon>
        <taxon>Flavobacterium</taxon>
    </lineage>
</organism>
<evidence type="ECO:0000313" key="2">
    <source>
        <dbReference type="Proteomes" id="UP000431264"/>
    </source>
</evidence>
<dbReference type="AlphaFoldDB" id="A0A6I4ISI9"/>
<sequence>MYQKTTLSIKTPCSEKFDNFLQTKKGGFCTTCQKEVIDFRNWNDEAIANYFKNTTHKTCGLFAEDQLKIYSHSNFQKIQHKKTSLNVGIASFSLLSLLAVGTATAQTKENPEIVQTPNQQKENPQTEGIIVTGIVSDELGPLAGANVALKNSNIGVTTNFNGEFTFPKPLKKGDILIVTYVGFEYHEVVVLKETNSIFLKMNNLCDTITMIGEVTVAKEYHSKPSFFQRIRNWFRND</sequence>
<dbReference type="Pfam" id="PF13715">
    <property type="entry name" value="CarbopepD_reg_2"/>
    <property type="match status" value="1"/>
</dbReference>
<dbReference type="SUPFAM" id="SSF49464">
    <property type="entry name" value="Carboxypeptidase regulatory domain-like"/>
    <property type="match status" value="1"/>
</dbReference>
<keyword evidence="2" id="KW-1185">Reference proteome</keyword>
<dbReference type="Proteomes" id="UP000431264">
    <property type="component" value="Unassembled WGS sequence"/>
</dbReference>
<evidence type="ECO:0008006" key="3">
    <source>
        <dbReference type="Google" id="ProtNLM"/>
    </source>
</evidence>
<dbReference type="OrthoDB" id="7432683at2"/>
<dbReference type="EMBL" id="WQLW01000008">
    <property type="protein sequence ID" value="MVO09686.1"/>
    <property type="molecule type" value="Genomic_DNA"/>
</dbReference>
<reference evidence="2" key="1">
    <citation type="submission" date="2019-05" db="EMBL/GenBank/DDBJ databases">
        <title>Flavobacterium profundi sp. nov., isolated from a deep-sea seamount.</title>
        <authorList>
            <person name="Zhang D.-C."/>
        </authorList>
    </citation>
    <scope>NUCLEOTIDE SEQUENCE [LARGE SCALE GENOMIC DNA]</scope>
    <source>
        <strain evidence="2">TP390</strain>
    </source>
</reference>
<dbReference type="RefSeq" id="WP_140998066.1">
    <property type="nucleotide sequence ID" value="NZ_VDCZ01000008.1"/>
</dbReference>
<name>A0A6I4ISI9_9FLAO</name>
<protein>
    <recommendedName>
        <fullName evidence="3">CarboxypepD_reg-like domain-containing protein</fullName>
    </recommendedName>
</protein>